<gene>
    <name evidence="1" type="ORF">DWY99_06045</name>
</gene>
<dbReference type="InterPro" id="IPR002625">
    <property type="entry name" value="Smr_dom"/>
</dbReference>
<dbReference type="AlphaFoldDB" id="A0A412AY74"/>
<protein>
    <submittedName>
        <fullName evidence="1">DNA mismatch repair protein MutS</fullName>
    </submittedName>
</protein>
<dbReference type="Proteomes" id="UP000284751">
    <property type="component" value="Unassembled WGS sequence"/>
</dbReference>
<comment type="caution">
    <text evidence="1">The sequence shown here is derived from an EMBL/GenBank/DDBJ whole genome shotgun (WGS) entry which is preliminary data.</text>
</comment>
<dbReference type="EMBL" id="QRTC01000018">
    <property type="protein sequence ID" value="RGQ41496.1"/>
    <property type="molecule type" value="Genomic_DNA"/>
</dbReference>
<reference evidence="1 2" key="1">
    <citation type="submission" date="2018-08" db="EMBL/GenBank/DDBJ databases">
        <title>A genome reference for cultivated species of the human gut microbiota.</title>
        <authorList>
            <person name="Zou Y."/>
            <person name="Xue W."/>
            <person name="Luo G."/>
        </authorList>
    </citation>
    <scope>NUCLEOTIDE SEQUENCE [LARGE SCALE GENOMIC DNA]</scope>
    <source>
        <strain evidence="1 2">AF28-26</strain>
    </source>
</reference>
<name>A0A412AY74_9FIRM</name>
<dbReference type="SMART" id="SM00463">
    <property type="entry name" value="SMR"/>
    <property type="match status" value="1"/>
</dbReference>
<organism evidence="1 2">
    <name type="scientific">[Clostridium] leptum</name>
    <dbReference type="NCBI Taxonomy" id="1535"/>
    <lineage>
        <taxon>Bacteria</taxon>
        <taxon>Bacillati</taxon>
        <taxon>Bacillota</taxon>
        <taxon>Clostridia</taxon>
        <taxon>Eubacteriales</taxon>
        <taxon>Oscillospiraceae</taxon>
        <taxon>Oscillospiraceae incertae sedis</taxon>
    </lineage>
</organism>
<dbReference type="SUPFAM" id="SSF160443">
    <property type="entry name" value="SMR domain-like"/>
    <property type="match status" value="1"/>
</dbReference>
<proteinExistence type="predicted"/>
<evidence type="ECO:0000313" key="2">
    <source>
        <dbReference type="Proteomes" id="UP000284751"/>
    </source>
</evidence>
<dbReference type="PROSITE" id="PS50828">
    <property type="entry name" value="SMR"/>
    <property type="match status" value="1"/>
</dbReference>
<accession>A0A412AY74</accession>
<dbReference type="Gene3D" id="3.30.1370.110">
    <property type="match status" value="1"/>
</dbReference>
<dbReference type="InterPro" id="IPR036063">
    <property type="entry name" value="Smr_dom_sf"/>
</dbReference>
<dbReference type="Pfam" id="PF01713">
    <property type="entry name" value="Smr"/>
    <property type="match status" value="1"/>
</dbReference>
<sequence length="84" mass="9672">MLERKYGWTIEADIHGMRVLEAKRELETLIGRADKSIREIVVIHGYHGGSALKNMVRSELRHPRIQQKILSLNQGETTLLLKKP</sequence>
<evidence type="ECO:0000313" key="1">
    <source>
        <dbReference type="EMBL" id="RGQ41496.1"/>
    </source>
</evidence>